<evidence type="ECO:0000313" key="1">
    <source>
        <dbReference type="EMBL" id="PKQ61119.1"/>
    </source>
</evidence>
<gene>
    <name evidence="1" type="ORF">BZG02_16885</name>
</gene>
<evidence type="ECO:0000313" key="2">
    <source>
        <dbReference type="Proteomes" id="UP000233535"/>
    </source>
</evidence>
<keyword evidence="2" id="KW-1185">Reference proteome</keyword>
<dbReference type="EMBL" id="MVDD01000017">
    <property type="protein sequence ID" value="PKQ61119.1"/>
    <property type="molecule type" value="Genomic_DNA"/>
</dbReference>
<dbReference type="Proteomes" id="UP000233535">
    <property type="component" value="Unassembled WGS sequence"/>
</dbReference>
<sequence length="251" mass="29100">MSDQQNLLNLLEEIIAVPNNKILYSDVPYKIFIDEAESLHTRASIDLPLLTPYGLVPDKLNLLMGYTGALRTAQSNWEAKDSDKQKAILAWDTESPEMYELREFLIDHMDFAFRKDENLLKKIRDIKEGDSRPDTIQDLAILAVLGKENEALLTPINFDMAHCDRATELADRMGTLLGDINGRMYYDDEIKIIRDKAFTLTKELVDEIRSYGKFVFRKDEKLVKAYASKYHRERQIKYRKSKQESLSNNEV</sequence>
<reference evidence="1 2" key="1">
    <citation type="journal article" date="2017" name="Front. Microbiol.">
        <title>Labilibaculum manganireducens gen. nov., sp. nov. and Labilibaculum filiforme sp. nov., Novel Bacteroidetes Isolated from Subsurface Sediments of the Baltic Sea.</title>
        <authorList>
            <person name="Vandieken V."/>
            <person name="Marshall I.P."/>
            <person name="Niemann H."/>
            <person name="Engelen B."/>
            <person name="Cypionka H."/>
        </authorList>
    </citation>
    <scope>NUCLEOTIDE SEQUENCE [LARGE SCALE GENOMIC DNA]</scope>
    <source>
        <strain evidence="1 2">59.16B</strain>
    </source>
</reference>
<protein>
    <submittedName>
        <fullName evidence="1">Uncharacterized protein</fullName>
    </submittedName>
</protein>
<dbReference type="AlphaFoldDB" id="A0A2N3HSU6"/>
<accession>A0A2N3HSU6</accession>
<organism evidence="1 2">
    <name type="scientific">Labilibaculum filiforme</name>
    <dbReference type="NCBI Taxonomy" id="1940526"/>
    <lineage>
        <taxon>Bacteria</taxon>
        <taxon>Pseudomonadati</taxon>
        <taxon>Bacteroidota</taxon>
        <taxon>Bacteroidia</taxon>
        <taxon>Marinilabiliales</taxon>
        <taxon>Marinifilaceae</taxon>
        <taxon>Labilibaculum</taxon>
    </lineage>
</organism>
<dbReference type="OrthoDB" id="1115578at2"/>
<name>A0A2N3HSU6_9BACT</name>
<proteinExistence type="predicted"/>
<comment type="caution">
    <text evidence="1">The sequence shown here is derived from an EMBL/GenBank/DDBJ whole genome shotgun (WGS) entry which is preliminary data.</text>
</comment>
<dbReference type="RefSeq" id="WP_101262933.1">
    <property type="nucleotide sequence ID" value="NZ_MVDD01000017.1"/>
</dbReference>